<dbReference type="GeneID" id="89509755"/>
<feature type="domain" description="D-isomer specific 2-hydroxyacid dehydrogenase catalytic" evidence="4">
    <location>
        <begin position="15"/>
        <end position="321"/>
    </location>
</feature>
<dbReference type="CDD" id="cd05299">
    <property type="entry name" value="CtBP_dh"/>
    <property type="match status" value="1"/>
</dbReference>
<dbReference type="Pfam" id="PF00389">
    <property type="entry name" value="2-Hacid_dh"/>
    <property type="match status" value="1"/>
</dbReference>
<evidence type="ECO:0000313" key="6">
    <source>
        <dbReference type="EMBL" id="SHI75363.1"/>
    </source>
</evidence>
<keyword evidence="7" id="KW-1185">Reference proteome</keyword>
<dbReference type="STRING" id="1121131.SAMN02745229_03569"/>
<keyword evidence="2 3" id="KW-0560">Oxidoreductase</keyword>
<dbReference type="PROSITE" id="PS00671">
    <property type="entry name" value="D_2_HYDROXYACID_DH_3"/>
    <property type="match status" value="1"/>
</dbReference>
<accession>A0A1M6DQD3</accession>
<dbReference type="InterPro" id="IPR043322">
    <property type="entry name" value="CtBP"/>
</dbReference>
<evidence type="ECO:0000313" key="7">
    <source>
        <dbReference type="Proteomes" id="UP000184278"/>
    </source>
</evidence>
<dbReference type="EMBL" id="FQXK01000039">
    <property type="protein sequence ID" value="SHI75363.1"/>
    <property type="molecule type" value="Genomic_DNA"/>
</dbReference>
<dbReference type="InterPro" id="IPR036291">
    <property type="entry name" value="NAD(P)-bd_dom_sf"/>
</dbReference>
<evidence type="ECO:0000256" key="3">
    <source>
        <dbReference type="RuleBase" id="RU003719"/>
    </source>
</evidence>
<protein>
    <submittedName>
        <fullName evidence="6">D-3-phosphoglycerate dehydrogenase</fullName>
    </submittedName>
</protein>
<dbReference type="PANTHER" id="PTHR10996">
    <property type="entry name" value="2-HYDROXYACID DEHYDROGENASE-RELATED"/>
    <property type="match status" value="1"/>
</dbReference>
<dbReference type="SUPFAM" id="SSF52283">
    <property type="entry name" value="Formate/glycerate dehydrogenase catalytic domain-like"/>
    <property type="match status" value="1"/>
</dbReference>
<dbReference type="GO" id="GO:0016618">
    <property type="term" value="F:hydroxypyruvate reductase [NAD(P)H] activity"/>
    <property type="evidence" value="ECO:0007669"/>
    <property type="project" value="TreeGrafter"/>
</dbReference>
<dbReference type="RefSeq" id="WP_073389772.1">
    <property type="nucleotide sequence ID" value="NZ_FQXK01000039.1"/>
</dbReference>
<dbReference type="Pfam" id="PF02826">
    <property type="entry name" value="2-Hacid_dh_C"/>
    <property type="match status" value="1"/>
</dbReference>
<dbReference type="PANTHER" id="PTHR10996:SF283">
    <property type="entry name" value="GLYOXYLATE_HYDROXYPYRUVATE REDUCTASE B"/>
    <property type="match status" value="1"/>
</dbReference>
<dbReference type="AlphaFoldDB" id="A0A1M6DQD3"/>
<dbReference type="InterPro" id="IPR029753">
    <property type="entry name" value="D-isomer_DH_CS"/>
</dbReference>
<dbReference type="GO" id="GO:0003714">
    <property type="term" value="F:transcription corepressor activity"/>
    <property type="evidence" value="ECO:0007669"/>
    <property type="project" value="InterPro"/>
</dbReference>
<dbReference type="InterPro" id="IPR006140">
    <property type="entry name" value="D-isomer_DH_NAD-bd"/>
</dbReference>
<evidence type="ECO:0000259" key="5">
    <source>
        <dbReference type="Pfam" id="PF02826"/>
    </source>
</evidence>
<dbReference type="SUPFAM" id="SSF51735">
    <property type="entry name" value="NAD(P)-binding Rossmann-fold domains"/>
    <property type="match status" value="1"/>
</dbReference>
<dbReference type="GO" id="GO:0030267">
    <property type="term" value="F:glyoxylate reductase (NADPH) activity"/>
    <property type="evidence" value="ECO:0007669"/>
    <property type="project" value="TreeGrafter"/>
</dbReference>
<dbReference type="Gene3D" id="3.40.50.720">
    <property type="entry name" value="NAD(P)-binding Rossmann-like Domain"/>
    <property type="match status" value="2"/>
</dbReference>
<dbReference type="InterPro" id="IPR050223">
    <property type="entry name" value="D-isomer_2-hydroxyacid_DH"/>
</dbReference>
<evidence type="ECO:0000256" key="2">
    <source>
        <dbReference type="ARBA" id="ARBA00023002"/>
    </source>
</evidence>
<dbReference type="InterPro" id="IPR006139">
    <property type="entry name" value="D-isomer_2_OHA_DH_cat_dom"/>
</dbReference>
<gene>
    <name evidence="6" type="ORF">SAMN02745229_03569</name>
</gene>
<dbReference type="GO" id="GO:0051287">
    <property type="term" value="F:NAD binding"/>
    <property type="evidence" value="ECO:0007669"/>
    <property type="project" value="InterPro"/>
</dbReference>
<evidence type="ECO:0000259" key="4">
    <source>
        <dbReference type="Pfam" id="PF00389"/>
    </source>
</evidence>
<organism evidence="6 7">
    <name type="scientific">Butyrivibrio fibrisolvens DSM 3071</name>
    <dbReference type="NCBI Taxonomy" id="1121131"/>
    <lineage>
        <taxon>Bacteria</taxon>
        <taxon>Bacillati</taxon>
        <taxon>Bacillota</taxon>
        <taxon>Clostridia</taxon>
        <taxon>Lachnospirales</taxon>
        <taxon>Lachnospiraceae</taxon>
        <taxon>Butyrivibrio</taxon>
    </lineage>
</organism>
<sequence length="327" mass="36721">MKKLVYYNTTGSLTYEKDLLKSWGVTDIELVEVKETDTSKISEHLKDADGVVVIYDRIDESVLQKCSKLKCVSVQSIGYDNLDIKAATKYGVCMTNAPGYCEEEVAEHTVGLMLDLVRKLSFYDRNVRAGQWNPLKGFKTYRLSGKNFGMVFFGHIPKLVAPVVKALGMNVLVYAPTKSAQDLHEFGCEKVDTLEELCERSDVLSLHCPLIDGVTYQLIGEKELKLMKKTSFLINTARGEVVDEKALVKALKEKWIMGAGVDVIEDEENGKSELFELTDCTVITPHAGFLSKDSFFKAREIALRQQVQCIVEGRKPDNLINKDLIFN</sequence>
<evidence type="ECO:0000256" key="1">
    <source>
        <dbReference type="ARBA" id="ARBA00005854"/>
    </source>
</evidence>
<feature type="domain" description="D-isomer specific 2-hydroxyacid dehydrogenase NAD-binding" evidence="5">
    <location>
        <begin position="110"/>
        <end position="288"/>
    </location>
</feature>
<dbReference type="OrthoDB" id="9805416at2"/>
<reference evidence="7" key="1">
    <citation type="submission" date="2016-11" db="EMBL/GenBank/DDBJ databases">
        <authorList>
            <person name="Varghese N."/>
            <person name="Submissions S."/>
        </authorList>
    </citation>
    <scope>NUCLEOTIDE SEQUENCE [LARGE SCALE GENOMIC DNA]</scope>
    <source>
        <strain evidence="7">DSM 3071</strain>
    </source>
</reference>
<proteinExistence type="inferred from homology"/>
<comment type="similarity">
    <text evidence="1 3">Belongs to the D-isomer specific 2-hydroxyacid dehydrogenase family.</text>
</comment>
<dbReference type="GO" id="GO:0005829">
    <property type="term" value="C:cytosol"/>
    <property type="evidence" value="ECO:0007669"/>
    <property type="project" value="TreeGrafter"/>
</dbReference>
<dbReference type="Proteomes" id="UP000184278">
    <property type="component" value="Unassembled WGS sequence"/>
</dbReference>
<name>A0A1M6DQD3_BUTFI</name>